<accession>A0AAU9EGU7</accession>
<proteinExistence type="predicted"/>
<dbReference type="RefSeq" id="WP_338600511.1">
    <property type="nucleotide sequence ID" value="NZ_AP028679.1"/>
</dbReference>
<reference evidence="2" key="1">
    <citation type="journal article" date="2023" name="Arch. Microbiol.">
        <title>Desulfoferula mesophilus gen. nov. sp. nov., a mesophilic sulfate-reducing bacterium isolated from a brackish lake sediment.</title>
        <authorList>
            <person name="Watanabe T."/>
            <person name="Yabe T."/>
            <person name="Tsuji J.M."/>
            <person name="Fukui M."/>
        </authorList>
    </citation>
    <scope>NUCLEOTIDE SEQUENCE [LARGE SCALE GENOMIC DNA]</scope>
    <source>
        <strain evidence="2">12FAK</strain>
    </source>
</reference>
<dbReference type="Proteomes" id="UP001366166">
    <property type="component" value="Chromosome"/>
</dbReference>
<protein>
    <submittedName>
        <fullName evidence="1">Uncharacterized protein</fullName>
    </submittedName>
</protein>
<keyword evidence="2" id="KW-1185">Reference proteome</keyword>
<dbReference type="AlphaFoldDB" id="A0AAU9EGU7"/>
<name>A0AAU9EGU7_9BACT</name>
<dbReference type="KEGG" id="dmp:FAK_27780"/>
<dbReference type="EMBL" id="AP028679">
    <property type="protein sequence ID" value="BEQ15712.1"/>
    <property type="molecule type" value="Genomic_DNA"/>
</dbReference>
<sequence length="113" mass="12835">MLRARVWLTCAAMLDPVSPVLTQPCRIGWEAQRRQVDLEIERPLKGPELLARMKGWVTVDVAKANEIFAKFGRLKLLDDRELVVECEGPRELVDLEAALAQAFGDQVSLEYDR</sequence>
<organism evidence="1 2">
    <name type="scientific">Desulfoferula mesophila</name>
    <dbReference type="NCBI Taxonomy" id="3058419"/>
    <lineage>
        <taxon>Bacteria</taxon>
        <taxon>Pseudomonadati</taxon>
        <taxon>Thermodesulfobacteriota</taxon>
        <taxon>Desulfarculia</taxon>
        <taxon>Desulfarculales</taxon>
        <taxon>Desulfarculaceae</taxon>
        <taxon>Desulfoferula</taxon>
    </lineage>
</organism>
<evidence type="ECO:0000313" key="1">
    <source>
        <dbReference type="EMBL" id="BEQ15712.1"/>
    </source>
</evidence>
<evidence type="ECO:0000313" key="2">
    <source>
        <dbReference type="Proteomes" id="UP001366166"/>
    </source>
</evidence>
<gene>
    <name evidence="1" type="ORF">FAK_27780</name>
</gene>